<evidence type="ECO:0000259" key="2">
    <source>
        <dbReference type="PROSITE" id="PS51194"/>
    </source>
</evidence>
<dbReference type="InterPro" id="IPR025202">
    <property type="entry name" value="PLD-like_dom"/>
</dbReference>
<dbReference type="Pfam" id="PF11907">
    <property type="entry name" value="DUF3427"/>
    <property type="match status" value="1"/>
</dbReference>
<dbReference type="PROSITE" id="PS51192">
    <property type="entry name" value="HELICASE_ATP_BIND_1"/>
    <property type="match status" value="1"/>
</dbReference>
<evidence type="ECO:0000313" key="4">
    <source>
        <dbReference type="Proteomes" id="UP000247922"/>
    </source>
</evidence>
<dbReference type="SUPFAM" id="SSF52540">
    <property type="entry name" value="P-loop containing nucleoside triphosphate hydrolases"/>
    <property type="match status" value="1"/>
</dbReference>
<dbReference type="Pfam" id="PF26350">
    <property type="entry name" value="DUF8090"/>
    <property type="match status" value="1"/>
</dbReference>
<dbReference type="InterPro" id="IPR027417">
    <property type="entry name" value="P-loop_NTPase"/>
</dbReference>
<feature type="domain" description="Helicase ATP-binding" evidence="1">
    <location>
        <begin position="236"/>
        <end position="388"/>
    </location>
</feature>
<dbReference type="CDD" id="cd09204">
    <property type="entry name" value="PLDc_N_DEXD_b2"/>
    <property type="match status" value="1"/>
</dbReference>
<dbReference type="OrthoDB" id="9802848at2"/>
<dbReference type="PANTHER" id="PTHR47396">
    <property type="entry name" value="TYPE I RESTRICTION ENZYME ECOKI R PROTEIN"/>
    <property type="match status" value="1"/>
</dbReference>
<dbReference type="InterPro" id="IPR014001">
    <property type="entry name" value="Helicase_ATP-bd"/>
</dbReference>
<dbReference type="GO" id="GO:0005524">
    <property type="term" value="F:ATP binding"/>
    <property type="evidence" value="ECO:0007669"/>
    <property type="project" value="InterPro"/>
</dbReference>
<evidence type="ECO:0000259" key="1">
    <source>
        <dbReference type="PROSITE" id="PS51192"/>
    </source>
</evidence>
<dbReference type="CDD" id="cd18799">
    <property type="entry name" value="SF2_C_EcoAI-like"/>
    <property type="match status" value="1"/>
</dbReference>
<dbReference type="Gene3D" id="3.30.870.10">
    <property type="entry name" value="Endonuclease Chain A"/>
    <property type="match status" value="1"/>
</dbReference>
<dbReference type="PANTHER" id="PTHR47396:SF1">
    <property type="entry name" value="ATP-DEPENDENT HELICASE IRC3-RELATED"/>
    <property type="match status" value="1"/>
</dbReference>
<dbReference type="Pfam" id="PF04851">
    <property type="entry name" value="ResIII"/>
    <property type="match status" value="1"/>
</dbReference>
<dbReference type="GO" id="GO:0003677">
    <property type="term" value="F:DNA binding"/>
    <property type="evidence" value="ECO:0007669"/>
    <property type="project" value="InterPro"/>
</dbReference>
<dbReference type="GO" id="GO:0004386">
    <property type="term" value="F:helicase activity"/>
    <property type="evidence" value="ECO:0007669"/>
    <property type="project" value="UniProtKB-KW"/>
</dbReference>
<protein>
    <submittedName>
        <fullName evidence="3">Superfamily II DNA or RNA helicase</fullName>
    </submittedName>
</protein>
<dbReference type="GO" id="GO:0016787">
    <property type="term" value="F:hydrolase activity"/>
    <property type="evidence" value="ECO:0007669"/>
    <property type="project" value="InterPro"/>
</dbReference>
<dbReference type="InterPro" id="IPR058403">
    <property type="entry name" value="DUF8090"/>
</dbReference>
<keyword evidence="3" id="KW-0378">Hydrolase</keyword>
<dbReference type="InterPro" id="IPR006935">
    <property type="entry name" value="Helicase/UvrB_N"/>
</dbReference>
<reference evidence="3 4" key="1">
    <citation type="submission" date="2018-05" db="EMBL/GenBank/DDBJ databases">
        <title>Genomic Encyclopedia of Type Strains, Phase IV (KMG-IV): sequencing the most valuable type-strain genomes for metagenomic binning, comparative biology and taxonomic classification.</title>
        <authorList>
            <person name="Goeker M."/>
        </authorList>
    </citation>
    <scope>NUCLEOTIDE SEQUENCE [LARGE SCALE GENOMIC DNA]</scope>
    <source>
        <strain evidence="3 4">DSM 22440</strain>
    </source>
</reference>
<name>A0A2V3WVR3_9BACI</name>
<dbReference type="Proteomes" id="UP000247922">
    <property type="component" value="Unassembled WGS sequence"/>
</dbReference>
<dbReference type="RefSeq" id="WP_110250275.1">
    <property type="nucleotide sequence ID" value="NZ_QJJR01000001.1"/>
</dbReference>
<gene>
    <name evidence="3" type="ORF">DES38_101268</name>
</gene>
<dbReference type="GO" id="GO:0005829">
    <property type="term" value="C:cytosol"/>
    <property type="evidence" value="ECO:0007669"/>
    <property type="project" value="TreeGrafter"/>
</dbReference>
<proteinExistence type="predicted"/>
<dbReference type="InterPro" id="IPR050742">
    <property type="entry name" value="Helicase_Restrict-Modif_Enz"/>
</dbReference>
<dbReference type="InterPro" id="IPR001650">
    <property type="entry name" value="Helicase_C-like"/>
</dbReference>
<organism evidence="3 4">
    <name type="scientific">Streptohalobacillus salinus</name>
    <dbReference type="NCBI Taxonomy" id="621096"/>
    <lineage>
        <taxon>Bacteria</taxon>
        <taxon>Bacillati</taxon>
        <taxon>Bacillota</taxon>
        <taxon>Bacilli</taxon>
        <taxon>Bacillales</taxon>
        <taxon>Bacillaceae</taxon>
        <taxon>Streptohalobacillus</taxon>
    </lineage>
</organism>
<keyword evidence="4" id="KW-1185">Reference proteome</keyword>
<dbReference type="PROSITE" id="PS51194">
    <property type="entry name" value="HELICASE_CTER"/>
    <property type="match status" value="1"/>
</dbReference>
<dbReference type="Pfam" id="PF00271">
    <property type="entry name" value="Helicase_C"/>
    <property type="match status" value="1"/>
</dbReference>
<dbReference type="Gene3D" id="3.40.50.300">
    <property type="entry name" value="P-loop containing nucleotide triphosphate hydrolases"/>
    <property type="match status" value="2"/>
</dbReference>
<evidence type="ECO:0000313" key="3">
    <source>
        <dbReference type="EMBL" id="PXW93182.1"/>
    </source>
</evidence>
<keyword evidence="3" id="KW-0067">ATP-binding</keyword>
<dbReference type="SMART" id="SM00490">
    <property type="entry name" value="HELICc"/>
    <property type="match status" value="1"/>
</dbReference>
<feature type="domain" description="Helicase C-terminal" evidence="2">
    <location>
        <begin position="428"/>
        <end position="588"/>
    </location>
</feature>
<dbReference type="EMBL" id="QJJR01000001">
    <property type="protein sequence ID" value="PXW93182.1"/>
    <property type="molecule type" value="Genomic_DNA"/>
</dbReference>
<dbReference type="Pfam" id="PF13091">
    <property type="entry name" value="PLDc_2"/>
    <property type="match status" value="1"/>
</dbReference>
<dbReference type="SUPFAM" id="SSF56024">
    <property type="entry name" value="Phospholipase D/nuclease"/>
    <property type="match status" value="1"/>
</dbReference>
<comment type="caution">
    <text evidence="3">The sequence shown here is derived from an EMBL/GenBank/DDBJ whole genome shotgun (WGS) entry which is preliminary data.</text>
</comment>
<dbReference type="AlphaFoldDB" id="A0A2V3WVR3"/>
<dbReference type="InterPro" id="IPR021835">
    <property type="entry name" value="DUF3427"/>
</dbReference>
<dbReference type="CDD" id="cd18032">
    <property type="entry name" value="DEXHc_RE_I_III_res"/>
    <property type="match status" value="1"/>
</dbReference>
<keyword evidence="3" id="KW-0347">Helicase</keyword>
<accession>A0A2V3WVR3</accession>
<keyword evidence="3" id="KW-0547">Nucleotide-binding</keyword>
<sequence>MEARIDELRLGLTKGFIDRDSPYGGSFEPELLVNEKATKQMVLTTMLEELKAAEGFMFAVAFITESGLQALKAHLFDLHNKGIKGRILTSTYNYFNQPKIFKELLKLKNVEVRITTVEGFHSKGYIFEHQSYRSLIVGSSNLTASALKVNYEWNIKLTSHEHGSIVGYFNDQFETMWQDAQPLTEIWIKRYQELYLIQHDQKVAEFPASYQTNKVEDALKVIPNQMQSQALEGLRAIREKGAKRGLIVSATGTGKTYLSAFDVRRFKPKRMLFIVHREQILTKSMEDYRRVLGGAESDFGLLTGTKKDLNARYLFATIQTISKQETREQFHSAAFDYILIDESHRAGANTYQSIINYFQPEFLLGMTATPERSDGYNLFELFHYNIAYEIRLKEALEEDLLVPFHYFGVTELMAPDGHELELSINDLSLDHRAKHIVEKINYYSHAGDTRCGLMFCQSKKEAHALSGALNQQGLKTIALTGDSSQEERTMQVNRLEAGRLDYILTVDIFNEGIDIPKINQVVMLRQTDSSIIFIQQLGRGLRKHHHKAFLTVIDFIGNYENNYLIPVALYGDYRFNKDRLRKQLVEGSRSIPGESTINFEAIAETRIFNAIDQKNLSLKKDLDDDYVRLKNKLGKQPMMMDFVNYGFRDPMLYVRYGKSYYNYVKKQEKFTTEISTDAKIILEKLSEHVLDGVRPHEAVLMVLLLDKVAVSDDDFDQQLIRLGLPALTSATRASVVQNVNLRFAREKHKSQMIAIEARYGITMVVFDEEDLQYKRHQDFDRLLNEEDFARYLADQVTFCLHRYQEQRSESQLIDGFLLYQKYTRKDVFRILGFSENPVAQNVGGYLVSQDKRFCPIFVNYLKEEGISETTKYDDQFITPELLQWMSKSNRRLCSPDVDAIYHHHKHQMRLPLFVKKHNDEGASFYYLGDVEPVQTSFEETNMEKESMKMVPVVKMLLKLKQPVERSLYTYITKESH</sequence>
<dbReference type="SMART" id="SM00487">
    <property type="entry name" value="DEXDc"/>
    <property type="match status" value="1"/>
</dbReference>